<keyword evidence="1" id="KW-0472">Membrane</keyword>
<dbReference type="OrthoDB" id="10295730at2759"/>
<evidence type="ECO:0000256" key="1">
    <source>
        <dbReference type="SAM" id="Phobius"/>
    </source>
</evidence>
<reference evidence="2 3" key="1">
    <citation type="journal article" date="2010" name="Nature">
        <title>The Ectocarpus genome and the independent evolution of multicellularity in brown algae.</title>
        <authorList>
            <person name="Cock J.M."/>
            <person name="Sterck L."/>
            <person name="Rouze P."/>
            <person name="Scornet D."/>
            <person name="Allen A.E."/>
            <person name="Amoutzias G."/>
            <person name="Anthouard V."/>
            <person name="Artiguenave F."/>
            <person name="Aury J.M."/>
            <person name="Badger J.H."/>
            <person name="Beszteri B."/>
            <person name="Billiau K."/>
            <person name="Bonnet E."/>
            <person name="Bothwell J.H."/>
            <person name="Bowler C."/>
            <person name="Boyen C."/>
            <person name="Brownlee C."/>
            <person name="Carrano C.J."/>
            <person name="Charrier B."/>
            <person name="Cho G.Y."/>
            <person name="Coelho S.M."/>
            <person name="Collen J."/>
            <person name="Corre E."/>
            <person name="Da Silva C."/>
            <person name="Delage L."/>
            <person name="Delaroque N."/>
            <person name="Dittami S.M."/>
            <person name="Doulbeau S."/>
            <person name="Elias M."/>
            <person name="Farnham G."/>
            <person name="Gachon C.M."/>
            <person name="Gschloessl B."/>
            <person name="Heesch S."/>
            <person name="Jabbari K."/>
            <person name="Jubin C."/>
            <person name="Kawai H."/>
            <person name="Kimura K."/>
            <person name="Kloareg B."/>
            <person name="Kupper F.C."/>
            <person name="Lang D."/>
            <person name="Le Bail A."/>
            <person name="Leblanc C."/>
            <person name="Lerouge P."/>
            <person name="Lohr M."/>
            <person name="Lopez P.J."/>
            <person name="Martens C."/>
            <person name="Maumus F."/>
            <person name="Michel G."/>
            <person name="Miranda-Saavedra D."/>
            <person name="Morales J."/>
            <person name="Moreau H."/>
            <person name="Motomura T."/>
            <person name="Nagasato C."/>
            <person name="Napoli C.A."/>
            <person name="Nelson D.R."/>
            <person name="Nyvall-Collen P."/>
            <person name="Peters A.F."/>
            <person name="Pommier C."/>
            <person name="Potin P."/>
            <person name="Poulain J."/>
            <person name="Quesneville H."/>
            <person name="Read B."/>
            <person name="Rensing S.A."/>
            <person name="Ritter A."/>
            <person name="Rousvoal S."/>
            <person name="Samanta M."/>
            <person name="Samson G."/>
            <person name="Schroeder D.C."/>
            <person name="Segurens B."/>
            <person name="Strittmatter M."/>
            <person name="Tonon T."/>
            <person name="Tregear J.W."/>
            <person name="Valentin K."/>
            <person name="von Dassow P."/>
            <person name="Yamagishi T."/>
            <person name="Van de Peer Y."/>
            <person name="Wincker P."/>
        </authorList>
    </citation>
    <scope>NUCLEOTIDE SEQUENCE [LARGE SCALE GENOMIC DNA]</scope>
    <source>
        <strain evidence="3">Ec32 / CCAP1310/4</strain>
    </source>
</reference>
<sequence length="102" mass="11313">MPSTTEPVGVPSAASAKILERAVWCSIVVVTYFRLNFRQRASDFWHQASAAEHKGLFVSVVTLILILYVLCIVAPMNAVAEWDTHWRGGSNGRRTSGPTRVR</sequence>
<dbReference type="Proteomes" id="UP000002630">
    <property type="component" value="Unassembled WGS sequence"/>
</dbReference>
<evidence type="ECO:0000313" key="2">
    <source>
        <dbReference type="EMBL" id="CBJ31265.1"/>
    </source>
</evidence>
<organism evidence="2 3">
    <name type="scientific">Ectocarpus siliculosus</name>
    <name type="common">Brown alga</name>
    <name type="synonym">Conferva siliculosa</name>
    <dbReference type="NCBI Taxonomy" id="2880"/>
    <lineage>
        <taxon>Eukaryota</taxon>
        <taxon>Sar</taxon>
        <taxon>Stramenopiles</taxon>
        <taxon>Ochrophyta</taxon>
        <taxon>PX clade</taxon>
        <taxon>Phaeophyceae</taxon>
        <taxon>Ectocarpales</taxon>
        <taxon>Ectocarpaceae</taxon>
        <taxon>Ectocarpus</taxon>
    </lineage>
</organism>
<dbReference type="AlphaFoldDB" id="D7FSX4"/>
<keyword evidence="1" id="KW-0812">Transmembrane</keyword>
<name>D7FSX4_ECTSI</name>
<gene>
    <name evidence="2" type="ORF">Esi_0241_0025</name>
</gene>
<dbReference type="InParanoid" id="D7FSX4"/>
<evidence type="ECO:0000313" key="3">
    <source>
        <dbReference type="Proteomes" id="UP000002630"/>
    </source>
</evidence>
<feature type="transmembrane region" description="Helical" evidence="1">
    <location>
        <begin position="18"/>
        <end position="35"/>
    </location>
</feature>
<protein>
    <submittedName>
        <fullName evidence="2">Uncharacterized protein</fullName>
    </submittedName>
</protein>
<feature type="transmembrane region" description="Helical" evidence="1">
    <location>
        <begin position="56"/>
        <end position="76"/>
    </location>
</feature>
<accession>D7FSX4</accession>
<keyword evidence="3" id="KW-1185">Reference proteome</keyword>
<dbReference type="EMBL" id="FN649760">
    <property type="protein sequence ID" value="CBJ31265.1"/>
    <property type="molecule type" value="Genomic_DNA"/>
</dbReference>
<proteinExistence type="predicted"/>
<keyword evidence="1" id="KW-1133">Transmembrane helix</keyword>